<reference evidence="1 2" key="1">
    <citation type="journal article" date="2019" name="Commun. Biol.">
        <title>The bagworm genome reveals a unique fibroin gene that provides high tensile strength.</title>
        <authorList>
            <person name="Kono N."/>
            <person name="Nakamura H."/>
            <person name="Ohtoshi R."/>
            <person name="Tomita M."/>
            <person name="Numata K."/>
            <person name="Arakawa K."/>
        </authorList>
    </citation>
    <scope>NUCLEOTIDE SEQUENCE [LARGE SCALE GENOMIC DNA]</scope>
</reference>
<proteinExistence type="predicted"/>
<name>A0A4C1TU80_EUMVA</name>
<protein>
    <submittedName>
        <fullName evidence="1">Uncharacterized protein</fullName>
    </submittedName>
</protein>
<dbReference type="OrthoDB" id="8193306at2759"/>
<dbReference type="EMBL" id="BGZK01006325">
    <property type="protein sequence ID" value="GBP17550.1"/>
    <property type="molecule type" value="Genomic_DNA"/>
</dbReference>
<gene>
    <name evidence="1" type="ORF">EVAR_91357_1</name>
</gene>
<evidence type="ECO:0000313" key="1">
    <source>
        <dbReference type="EMBL" id="GBP17550.1"/>
    </source>
</evidence>
<accession>A0A4C1TU80</accession>
<organism evidence="1 2">
    <name type="scientific">Eumeta variegata</name>
    <name type="common">Bagworm moth</name>
    <name type="synonym">Eumeta japonica</name>
    <dbReference type="NCBI Taxonomy" id="151549"/>
    <lineage>
        <taxon>Eukaryota</taxon>
        <taxon>Metazoa</taxon>
        <taxon>Ecdysozoa</taxon>
        <taxon>Arthropoda</taxon>
        <taxon>Hexapoda</taxon>
        <taxon>Insecta</taxon>
        <taxon>Pterygota</taxon>
        <taxon>Neoptera</taxon>
        <taxon>Endopterygota</taxon>
        <taxon>Lepidoptera</taxon>
        <taxon>Glossata</taxon>
        <taxon>Ditrysia</taxon>
        <taxon>Tineoidea</taxon>
        <taxon>Psychidae</taxon>
        <taxon>Oiketicinae</taxon>
        <taxon>Eumeta</taxon>
    </lineage>
</organism>
<keyword evidence="2" id="KW-1185">Reference proteome</keyword>
<dbReference type="AlphaFoldDB" id="A0A4C1TU80"/>
<dbReference type="Proteomes" id="UP000299102">
    <property type="component" value="Unassembled WGS sequence"/>
</dbReference>
<comment type="caution">
    <text evidence="1">The sequence shown here is derived from an EMBL/GenBank/DDBJ whole genome shotgun (WGS) entry which is preliminary data.</text>
</comment>
<evidence type="ECO:0000313" key="2">
    <source>
        <dbReference type="Proteomes" id="UP000299102"/>
    </source>
</evidence>
<sequence>MVPKKPWLCFGLRTFKEKYEKLRTSLMRHGADVLRIQAYYASQNKFTTTAYGVYGSLRANLQDLMDHTAKRLLESLPENEVEILPEKLTLISKWGCDGKRL</sequence>